<accession>A0ABW2DED6</accession>
<keyword evidence="1" id="KW-0732">Signal</keyword>
<dbReference type="EMBL" id="JBHSYS010000004">
    <property type="protein sequence ID" value="MFC6959143.1"/>
    <property type="molecule type" value="Genomic_DNA"/>
</dbReference>
<evidence type="ECO:0000313" key="3">
    <source>
        <dbReference type="Proteomes" id="UP001596470"/>
    </source>
</evidence>
<comment type="caution">
    <text evidence="2">The sequence shown here is derived from an EMBL/GenBank/DDBJ whole genome shotgun (WGS) entry which is preliminary data.</text>
</comment>
<evidence type="ECO:0000256" key="1">
    <source>
        <dbReference type="SAM" id="SignalP"/>
    </source>
</evidence>
<gene>
    <name evidence="2" type="ORF">ACFQS3_18255</name>
</gene>
<dbReference type="PROSITE" id="PS51257">
    <property type="entry name" value="PROKAR_LIPOPROTEIN"/>
    <property type="match status" value="1"/>
</dbReference>
<evidence type="ECO:0000313" key="2">
    <source>
        <dbReference type="EMBL" id="MFC6959143.1"/>
    </source>
</evidence>
<feature type="chain" id="PRO_5045418199" evidence="1">
    <location>
        <begin position="31"/>
        <end position="58"/>
    </location>
</feature>
<proteinExistence type="predicted"/>
<keyword evidence="3" id="KW-1185">Reference proteome</keyword>
<name>A0ABW2DED6_9ACTN</name>
<protein>
    <submittedName>
        <fullName evidence="2">Uncharacterized protein</fullName>
    </submittedName>
</protein>
<organism evidence="2 3">
    <name type="scientific">Glycomyces mayteni</name>
    <dbReference type="NCBI Taxonomy" id="543887"/>
    <lineage>
        <taxon>Bacteria</taxon>
        <taxon>Bacillati</taxon>
        <taxon>Actinomycetota</taxon>
        <taxon>Actinomycetes</taxon>
        <taxon>Glycomycetales</taxon>
        <taxon>Glycomycetaceae</taxon>
        <taxon>Glycomyces</taxon>
    </lineage>
</organism>
<dbReference type="RefSeq" id="WP_359952365.1">
    <property type="nucleotide sequence ID" value="NZ_JBHMBP010000001.1"/>
</dbReference>
<reference evidence="3" key="1">
    <citation type="journal article" date="2019" name="Int. J. Syst. Evol. Microbiol.">
        <title>The Global Catalogue of Microorganisms (GCM) 10K type strain sequencing project: providing services to taxonomists for standard genome sequencing and annotation.</title>
        <authorList>
            <consortium name="The Broad Institute Genomics Platform"/>
            <consortium name="The Broad Institute Genome Sequencing Center for Infectious Disease"/>
            <person name="Wu L."/>
            <person name="Ma J."/>
        </authorList>
    </citation>
    <scope>NUCLEOTIDE SEQUENCE [LARGE SCALE GENOMIC DNA]</scope>
    <source>
        <strain evidence="3">KACC 12634</strain>
    </source>
</reference>
<sequence length="58" mass="5620">MKPARFLKKLSAAAAAGLIAACVIAGPASAGGNSGEITKAAAVTESSYTVQNSGEITP</sequence>
<feature type="signal peptide" evidence="1">
    <location>
        <begin position="1"/>
        <end position="30"/>
    </location>
</feature>
<dbReference type="Proteomes" id="UP001596470">
    <property type="component" value="Unassembled WGS sequence"/>
</dbReference>